<dbReference type="InterPro" id="IPR045232">
    <property type="entry name" value="FAM234"/>
</dbReference>
<dbReference type="Gene3D" id="2.130.10.130">
    <property type="entry name" value="Integrin alpha, N-terminal"/>
    <property type="match status" value="2"/>
</dbReference>
<evidence type="ECO:0000313" key="7">
    <source>
        <dbReference type="EMBL" id="EIE24136.1"/>
    </source>
</evidence>
<sequence length="790" mass="86540">MLGYNRGAGDEEIPQGLCDTNIRLKWMTEVSSSVYATPIIHDLLSDGHKDIIVPSFVHYVEVLDGVDGAKASDDSWPAFHKSFVHASPVLFDFDEDGVLDILIATYNGEILVVKDTGEVLAEKLVVPRLRVRKDWYKGLDDDPTDHSHPDVGIRPDAQDGSTVEANLTAGMRRQLLAVNESGSAPGGQSDLRAGQRRLLQAESKVDIPEEAAQTYKELFEDPHNEWNAELESDDAASYMHDMDNPGIRGLIDGDGFDSGDVADWHSKYVQHYDDHYVDDWKPPPDMSEDEMWGDEWFFEAPHEREKGFLRLDSHIMSTPAIADIDGDGQAEIVIAASYFFDPDYYDDPEHKKELGEDVDVSKYVAGGIVVFNSRTRTIKWQQHLDLSTDRTAFKAYIQASPTLADINGDGKLEIIIGTNMGFVYVLDCEGRTVEGWPLQMGAVQAQVAVADINGDGALEIVAADARGNVAAFSADGSELWERHVKSLVAQAPSLGDINGDGVLEVVFASASGAVYALSGVSGHDVAPFPFRTRGRITAPVLLVRLRDSGPALHAVVQSYDGHLYAIDGVTGCADTVDIGETAYSMVLADDMDGNGRMDLVLATMNGNVYCFETAASYHPLKAWPSQVLEHSGFVARYNWEGVYAVAASRAPRDVRGQTLAVRFQIIDKRPRSTVGGRNATGGPYNVAVRLQGVGVEEMKAGDQPVIGTTSVPCPRTRSTATVRIEMVDENKQMFVDTFALSFHMHFHRLLKWLLVAPFLACVAAVLSLQFDIDLQDALPSFNRRVSMSAP</sequence>
<dbReference type="InterPro" id="IPR013517">
    <property type="entry name" value="FG-GAP"/>
</dbReference>
<gene>
    <name evidence="7" type="ORF">COCSUDRAFT_65762</name>
</gene>
<dbReference type="OrthoDB" id="200924at2759"/>
<keyword evidence="4" id="KW-1133">Transmembrane helix</keyword>
<dbReference type="InterPro" id="IPR056376">
    <property type="entry name" value="DEX1_C"/>
</dbReference>
<protein>
    <submittedName>
        <fullName evidence="7">Integrin alpha N-terminal domain-containing protein</fullName>
    </submittedName>
</protein>
<dbReference type="PANTHER" id="PTHR21419:SF23">
    <property type="entry name" value="PROTEIN DEFECTIVE IN EXINE FORMATION 1"/>
    <property type="match status" value="1"/>
</dbReference>
<dbReference type="GeneID" id="17042134"/>
<dbReference type="EMBL" id="AGSI01000006">
    <property type="protein sequence ID" value="EIE24136.1"/>
    <property type="molecule type" value="Genomic_DNA"/>
</dbReference>
<keyword evidence="3" id="KW-0732">Signal</keyword>
<keyword evidence="2" id="KW-0812">Transmembrane</keyword>
<accession>I0Z0G7</accession>
<dbReference type="GO" id="GO:0007229">
    <property type="term" value="P:integrin-mediated signaling pathway"/>
    <property type="evidence" value="ECO:0007669"/>
    <property type="project" value="UniProtKB-KW"/>
</dbReference>
<dbReference type="RefSeq" id="XP_005648680.1">
    <property type="nucleotide sequence ID" value="XM_005648623.1"/>
</dbReference>
<dbReference type="SUPFAM" id="SSF69318">
    <property type="entry name" value="Integrin alpha N-terminal domain"/>
    <property type="match status" value="1"/>
</dbReference>
<evidence type="ECO:0000259" key="6">
    <source>
        <dbReference type="Pfam" id="PF23722"/>
    </source>
</evidence>
<evidence type="ECO:0000313" key="8">
    <source>
        <dbReference type="Proteomes" id="UP000007264"/>
    </source>
</evidence>
<dbReference type="eggNOG" id="ENOG502QRZ6">
    <property type="taxonomic scope" value="Eukaryota"/>
</dbReference>
<dbReference type="STRING" id="574566.I0Z0G7"/>
<dbReference type="Pfam" id="PF23722">
    <property type="entry name" value="Beta-sand_DEX1"/>
    <property type="match status" value="1"/>
</dbReference>
<evidence type="ECO:0000256" key="3">
    <source>
        <dbReference type="ARBA" id="ARBA00022729"/>
    </source>
</evidence>
<evidence type="ECO:0000256" key="2">
    <source>
        <dbReference type="ARBA" id="ARBA00022692"/>
    </source>
</evidence>
<evidence type="ECO:0000256" key="5">
    <source>
        <dbReference type="ARBA" id="ARBA00023136"/>
    </source>
</evidence>
<evidence type="ECO:0000256" key="1">
    <source>
        <dbReference type="ARBA" id="ARBA00004167"/>
    </source>
</evidence>
<dbReference type="Proteomes" id="UP000007264">
    <property type="component" value="Unassembled WGS sequence"/>
</dbReference>
<dbReference type="AlphaFoldDB" id="I0Z0G7"/>
<dbReference type="KEGG" id="csl:COCSUDRAFT_65762"/>
<proteinExistence type="predicted"/>
<dbReference type="PANTHER" id="PTHR21419">
    <property type="match status" value="1"/>
</dbReference>
<comment type="subcellular location">
    <subcellularLocation>
        <location evidence="1">Membrane</location>
        <topology evidence="1">Single-pass membrane protein</topology>
    </subcellularLocation>
</comment>
<feature type="domain" description="DEX1 C-terminal" evidence="6">
    <location>
        <begin position="641"/>
        <end position="743"/>
    </location>
</feature>
<dbReference type="GO" id="GO:0016020">
    <property type="term" value="C:membrane"/>
    <property type="evidence" value="ECO:0007669"/>
    <property type="project" value="UniProtKB-SubCell"/>
</dbReference>
<name>I0Z0G7_COCSC</name>
<keyword evidence="5" id="KW-0472">Membrane</keyword>
<keyword evidence="7" id="KW-0401">Integrin</keyword>
<dbReference type="Pfam" id="PF13517">
    <property type="entry name" value="FG-GAP_3"/>
    <property type="match status" value="1"/>
</dbReference>
<keyword evidence="8" id="KW-1185">Reference proteome</keyword>
<dbReference type="InterPro" id="IPR028994">
    <property type="entry name" value="Integrin_alpha_N"/>
</dbReference>
<organism evidence="7 8">
    <name type="scientific">Coccomyxa subellipsoidea (strain C-169)</name>
    <name type="common">Green microalga</name>
    <dbReference type="NCBI Taxonomy" id="574566"/>
    <lineage>
        <taxon>Eukaryota</taxon>
        <taxon>Viridiplantae</taxon>
        <taxon>Chlorophyta</taxon>
        <taxon>core chlorophytes</taxon>
        <taxon>Trebouxiophyceae</taxon>
        <taxon>Trebouxiophyceae incertae sedis</taxon>
        <taxon>Coccomyxaceae</taxon>
        <taxon>Coccomyxa</taxon>
        <taxon>Coccomyxa subellipsoidea</taxon>
    </lineage>
</organism>
<reference evidence="7 8" key="1">
    <citation type="journal article" date="2012" name="Genome Biol.">
        <title>The genome of the polar eukaryotic microalga coccomyxa subellipsoidea reveals traits of cold adaptation.</title>
        <authorList>
            <person name="Blanc G."/>
            <person name="Agarkova I."/>
            <person name="Grimwood J."/>
            <person name="Kuo A."/>
            <person name="Brueggeman A."/>
            <person name="Dunigan D."/>
            <person name="Gurnon J."/>
            <person name="Ladunga I."/>
            <person name="Lindquist E."/>
            <person name="Lucas S."/>
            <person name="Pangilinan J."/>
            <person name="Proschold T."/>
            <person name="Salamov A."/>
            <person name="Schmutz J."/>
            <person name="Weeks D."/>
            <person name="Yamada T."/>
            <person name="Claverie J.M."/>
            <person name="Grigoriev I."/>
            <person name="Van Etten J."/>
            <person name="Lomsadze A."/>
            <person name="Borodovsky M."/>
        </authorList>
    </citation>
    <scope>NUCLEOTIDE SEQUENCE [LARGE SCALE GENOMIC DNA]</scope>
    <source>
        <strain evidence="7 8">C-169</strain>
    </source>
</reference>
<comment type="caution">
    <text evidence="7">The sequence shown here is derived from an EMBL/GenBank/DDBJ whole genome shotgun (WGS) entry which is preliminary data.</text>
</comment>
<evidence type="ECO:0000256" key="4">
    <source>
        <dbReference type="ARBA" id="ARBA00022989"/>
    </source>
</evidence>